<evidence type="ECO:0000256" key="1">
    <source>
        <dbReference type="ARBA" id="ARBA00010641"/>
    </source>
</evidence>
<evidence type="ECO:0000259" key="8">
    <source>
        <dbReference type="Pfam" id="PF08281"/>
    </source>
</evidence>
<evidence type="ECO:0000256" key="4">
    <source>
        <dbReference type="ARBA" id="ARBA00023082"/>
    </source>
</evidence>
<dbReference type="SUPFAM" id="SSF88659">
    <property type="entry name" value="Sigma3 and sigma4 domains of RNA polymerase sigma factors"/>
    <property type="match status" value="1"/>
</dbReference>
<keyword evidence="6" id="KW-0804">Transcription</keyword>
<dbReference type="InterPro" id="IPR014284">
    <property type="entry name" value="RNA_pol_sigma-70_dom"/>
</dbReference>
<gene>
    <name evidence="9" type="ORF">C6V83_12200</name>
</gene>
<dbReference type="RefSeq" id="WP_105942618.1">
    <property type="nucleotide sequence ID" value="NZ_CP027433.1"/>
</dbReference>
<dbReference type="Gene3D" id="1.10.10.10">
    <property type="entry name" value="Winged helix-like DNA-binding domain superfamily/Winged helix DNA-binding domain"/>
    <property type="match status" value="1"/>
</dbReference>
<dbReference type="SUPFAM" id="SSF88946">
    <property type="entry name" value="Sigma2 domain of RNA polymerase sigma factors"/>
    <property type="match status" value="1"/>
</dbReference>
<dbReference type="EMBL" id="CP027433">
    <property type="protein sequence ID" value="AVM00905.1"/>
    <property type="molecule type" value="Genomic_DNA"/>
</dbReference>
<dbReference type="InterPro" id="IPR032710">
    <property type="entry name" value="NTF2-like_dom_sf"/>
</dbReference>
<evidence type="ECO:0000313" key="10">
    <source>
        <dbReference type="Proteomes" id="UP000239814"/>
    </source>
</evidence>
<dbReference type="OrthoDB" id="3211555at2"/>
<evidence type="ECO:0000256" key="3">
    <source>
        <dbReference type="ARBA" id="ARBA00023015"/>
    </source>
</evidence>
<dbReference type="AlphaFoldDB" id="A0A2S0KGT5"/>
<keyword evidence="5" id="KW-0238">DNA-binding</keyword>
<comment type="subunit">
    <text evidence="2">Interacts transiently with the RNA polymerase catalytic core formed by RpoA, RpoB, RpoC and RpoZ (2 alpha, 1 beta, 1 beta' and 1 omega subunit) to form the RNA polymerase holoenzyme that can initiate transcription.</text>
</comment>
<evidence type="ECO:0000256" key="5">
    <source>
        <dbReference type="ARBA" id="ARBA00023125"/>
    </source>
</evidence>
<dbReference type="Gene3D" id="1.10.1740.10">
    <property type="match status" value="1"/>
</dbReference>
<dbReference type="InterPro" id="IPR036388">
    <property type="entry name" value="WH-like_DNA-bd_sf"/>
</dbReference>
<reference evidence="9 10" key="1">
    <citation type="submission" date="2018-03" db="EMBL/GenBank/DDBJ databases">
        <title>Characteristics and genome of n-alkane degrading marine bacteria Gordonia iterans isolated from crude oil contaminated in Tae-an, South Korea.</title>
        <authorList>
            <person name="Lee S.-S."/>
            <person name="Kim H."/>
        </authorList>
    </citation>
    <scope>NUCLEOTIDE SEQUENCE [LARGE SCALE GENOMIC DNA]</scope>
    <source>
        <strain evidence="9 10">Co17</strain>
    </source>
</reference>
<dbReference type="InterPro" id="IPR013324">
    <property type="entry name" value="RNA_pol_sigma_r3/r4-like"/>
</dbReference>
<keyword evidence="4" id="KW-0731">Sigma factor</keyword>
<comment type="similarity">
    <text evidence="1">Belongs to the sigma-70 factor family. ECF subfamily.</text>
</comment>
<dbReference type="Proteomes" id="UP000239814">
    <property type="component" value="Chromosome"/>
</dbReference>
<evidence type="ECO:0000259" key="7">
    <source>
        <dbReference type="Pfam" id="PF04542"/>
    </source>
</evidence>
<dbReference type="Pfam" id="PF08281">
    <property type="entry name" value="Sigma70_r4_2"/>
    <property type="match status" value="1"/>
</dbReference>
<dbReference type="Pfam" id="PF04542">
    <property type="entry name" value="Sigma70_r2"/>
    <property type="match status" value="1"/>
</dbReference>
<feature type="domain" description="RNA polymerase sigma-70 region 2" evidence="7">
    <location>
        <begin position="6"/>
        <end position="69"/>
    </location>
</feature>
<dbReference type="GO" id="GO:0006352">
    <property type="term" value="P:DNA-templated transcription initiation"/>
    <property type="evidence" value="ECO:0007669"/>
    <property type="project" value="InterPro"/>
</dbReference>
<dbReference type="PANTHER" id="PTHR30173">
    <property type="entry name" value="SIGMA 19 FACTOR"/>
    <property type="match status" value="1"/>
</dbReference>
<keyword evidence="3" id="KW-0805">Transcription regulation</keyword>
<evidence type="ECO:0000256" key="6">
    <source>
        <dbReference type="ARBA" id="ARBA00023163"/>
    </source>
</evidence>
<proteinExistence type="inferred from homology"/>
<dbReference type="InterPro" id="IPR013325">
    <property type="entry name" value="RNA_pol_sigma_r2"/>
</dbReference>
<accession>A0A2S0KGT5</accession>
<dbReference type="InterPro" id="IPR052704">
    <property type="entry name" value="ECF_Sigma-70_Domain"/>
</dbReference>
<dbReference type="GO" id="GO:0003677">
    <property type="term" value="F:DNA binding"/>
    <property type="evidence" value="ECO:0007669"/>
    <property type="project" value="UniProtKB-KW"/>
</dbReference>
<evidence type="ECO:0000313" key="9">
    <source>
        <dbReference type="EMBL" id="AVM00905.1"/>
    </source>
</evidence>
<dbReference type="GO" id="GO:0016987">
    <property type="term" value="F:sigma factor activity"/>
    <property type="evidence" value="ECO:0007669"/>
    <property type="project" value="UniProtKB-KW"/>
</dbReference>
<sequence>MEPAEFESARPRLVALATRMLGSRDDALDAVQETWLRASRADTGDVANLDGWLTTVTSRLCLDMLRARRIVDDVDDVEVAAAGPGPDELAALADSVGAALSAVLDELGTAERVAFVLHDVFAVPFDEVASVLGKSPAATRQLASRARRRLAGRDDPASSAATAGAPAVSAFIAASRDGDFDALVRLLDPDAVYRTHTDDGTSALAGGTAIAEAFRGRAVTAYVALLDGLVGIAVPTANGVLLATELTFGADGRIVGIETTMRRAELDAMEIRPFGTVDAPR</sequence>
<dbReference type="KEGG" id="git:C6V83_12200"/>
<organism evidence="9 10">
    <name type="scientific">Gordonia iterans</name>
    <dbReference type="NCBI Taxonomy" id="1004901"/>
    <lineage>
        <taxon>Bacteria</taxon>
        <taxon>Bacillati</taxon>
        <taxon>Actinomycetota</taxon>
        <taxon>Actinomycetes</taxon>
        <taxon>Mycobacteriales</taxon>
        <taxon>Gordoniaceae</taxon>
        <taxon>Gordonia</taxon>
    </lineage>
</organism>
<dbReference type="PANTHER" id="PTHR30173:SF43">
    <property type="entry name" value="ECF RNA POLYMERASE SIGMA FACTOR SIGI-RELATED"/>
    <property type="match status" value="1"/>
</dbReference>
<dbReference type="NCBIfam" id="TIGR02937">
    <property type="entry name" value="sigma70-ECF"/>
    <property type="match status" value="1"/>
</dbReference>
<evidence type="ECO:0000256" key="2">
    <source>
        <dbReference type="ARBA" id="ARBA00011344"/>
    </source>
</evidence>
<dbReference type="Gene3D" id="3.10.450.50">
    <property type="match status" value="1"/>
</dbReference>
<dbReference type="InterPro" id="IPR007627">
    <property type="entry name" value="RNA_pol_sigma70_r2"/>
</dbReference>
<protein>
    <submittedName>
        <fullName evidence="9">RNA polymerase subunit sigma</fullName>
    </submittedName>
</protein>
<dbReference type="InterPro" id="IPR013249">
    <property type="entry name" value="RNA_pol_sigma70_r4_t2"/>
</dbReference>
<keyword evidence="10" id="KW-1185">Reference proteome</keyword>
<name>A0A2S0KGT5_9ACTN</name>
<feature type="domain" description="RNA polymerase sigma factor 70 region 4 type 2" evidence="8">
    <location>
        <begin position="99"/>
        <end position="150"/>
    </location>
</feature>
<dbReference type="SUPFAM" id="SSF54427">
    <property type="entry name" value="NTF2-like"/>
    <property type="match status" value="1"/>
</dbReference>